<feature type="domain" description="HTH cro/C1-type" evidence="1">
    <location>
        <begin position="6"/>
        <end position="58"/>
    </location>
</feature>
<dbReference type="EMBL" id="FQUC01000010">
    <property type="protein sequence ID" value="SHF81635.1"/>
    <property type="molecule type" value="Genomic_DNA"/>
</dbReference>
<dbReference type="AlphaFoldDB" id="A0A1M5EQV4"/>
<dbReference type="InterPro" id="IPR001387">
    <property type="entry name" value="Cro/C1-type_HTH"/>
</dbReference>
<gene>
    <name evidence="2" type="ORF">SAMN05444362_110114</name>
</gene>
<dbReference type="GO" id="GO:0003677">
    <property type="term" value="F:DNA binding"/>
    <property type="evidence" value="ECO:0007669"/>
    <property type="project" value="InterPro"/>
</dbReference>
<dbReference type="RefSeq" id="WP_070808627.1">
    <property type="nucleotide sequence ID" value="NZ_BBXL01000022.1"/>
</dbReference>
<evidence type="ECO:0000313" key="3">
    <source>
        <dbReference type="Proteomes" id="UP000184480"/>
    </source>
</evidence>
<evidence type="ECO:0000259" key="1">
    <source>
        <dbReference type="PROSITE" id="PS50943"/>
    </source>
</evidence>
<dbReference type="CDD" id="cd00093">
    <property type="entry name" value="HTH_XRE"/>
    <property type="match status" value="1"/>
</dbReference>
<dbReference type="Pfam" id="PF01381">
    <property type="entry name" value="HTH_3"/>
    <property type="match status" value="1"/>
</dbReference>
<dbReference type="STRING" id="1346286.SAMN05444362_110114"/>
<keyword evidence="3" id="KW-1185">Reference proteome</keyword>
<dbReference type="InterPro" id="IPR010982">
    <property type="entry name" value="Lambda_DNA-bd_dom_sf"/>
</dbReference>
<dbReference type="PROSITE" id="PS50943">
    <property type="entry name" value="HTH_CROC1"/>
    <property type="match status" value="1"/>
</dbReference>
<dbReference type="SMART" id="SM00530">
    <property type="entry name" value="HTH_XRE"/>
    <property type="match status" value="1"/>
</dbReference>
<protein>
    <submittedName>
        <fullName evidence="2">Helix-turn-helix</fullName>
    </submittedName>
</protein>
<name>A0A1M5EQV4_9BACT</name>
<dbReference type="SUPFAM" id="SSF47413">
    <property type="entry name" value="lambda repressor-like DNA-binding domains"/>
    <property type="match status" value="1"/>
</dbReference>
<reference evidence="3" key="1">
    <citation type="submission" date="2016-11" db="EMBL/GenBank/DDBJ databases">
        <authorList>
            <person name="Varghese N."/>
            <person name="Submissions S."/>
        </authorList>
    </citation>
    <scope>NUCLEOTIDE SEQUENCE [LARGE SCALE GENOMIC DNA]</scope>
    <source>
        <strain evidence="3">DSM 27370</strain>
    </source>
</reference>
<evidence type="ECO:0000313" key="2">
    <source>
        <dbReference type="EMBL" id="SHF81635.1"/>
    </source>
</evidence>
<sequence>MEELRIKEILKQQGKTMQDLADMIGINRVNLSNSLNGNPTLERLKQVADSLNVSVKDLFRETKKEGIEIFGLIKINEDIWIVDNFPTLEQVFSQVKSLQEKESK</sequence>
<accession>A0A1M5EQV4</accession>
<dbReference type="Gene3D" id="1.10.260.40">
    <property type="entry name" value="lambda repressor-like DNA-binding domains"/>
    <property type="match status" value="1"/>
</dbReference>
<proteinExistence type="predicted"/>
<dbReference type="OrthoDB" id="1004171at2"/>
<dbReference type="Proteomes" id="UP000184480">
    <property type="component" value="Unassembled WGS sequence"/>
</dbReference>
<organism evidence="2 3">
    <name type="scientific">Dysgonomonas macrotermitis</name>
    <dbReference type="NCBI Taxonomy" id="1346286"/>
    <lineage>
        <taxon>Bacteria</taxon>
        <taxon>Pseudomonadati</taxon>
        <taxon>Bacteroidota</taxon>
        <taxon>Bacteroidia</taxon>
        <taxon>Bacteroidales</taxon>
        <taxon>Dysgonomonadaceae</taxon>
        <taxon>Dysgonomonas</taxon>
    </lineage>
</organism>